<dbReference type="Pfam" id="PF23779">
    <property type="entry name" value="Baseplate_Tube_p140"/>
    <property type="match status" value="1"/>
</dbReference>
<evidence type="ECO:0000313" key="2">
    <source>
        <dbReference type="Proteomes" id="UP001437386"/>
    </source>
</evidence>
<reference evidence="1 2" key="1">
    <citation type="submission" date="2024-04" db="EMBL/GenBank/DDBJ databases">
        <authorList>
            <person name="Wojcicki M."/>
            <person name="Srednicka P."/>
            <person name="Shymialevich D."/>
            <person name="Sokolowska B."/>
        </authorList>
    </citation>
    <scope>NUCLEOTIDE SEQUENCE [LARGE SCALE GENOMIC DNA]</scope>
</reference>
<sequence>MRYSLLRESRVVIHYDGRAYEFDALSNVSAGIDYQEYKTTRKTLHKRRNYPLSKVVSKNPSDISLAVNLTDNQLEINFFRWLGLQEYGAHIMYLPDVSELTPVVFDMYIITKGSILRCKHCFVSAVDFTLEKAVPLLNIAIEGADVVEVYDYPDTGSLMQGNILTYSPLRVNINNNEMPALIGAGISFQQQCNWREQRTIHDIGRIYTHKTAIVSEMNASATINFNFANRFSRSTMIEDVPLYSVPVALFNRHISINFPNSKITKRLSVADVYSISFDVTPIEESEEPVTIQFFGEN</sequence>
<evidence type="ECO:0000313" key="1">
    <source>
        <dbReference type="EMBL" id="XAG95862.1"/>
    </source>
</evidence>
<proteinExistence type="predicted"/>
<dbReference type="InterPro" id="IPR056389">
    <property type="entry name" value="Baseplate_tube_p140"/>
</dbReference>
<accession>A0AAX4Q4E7</accession>
<dbReference type="Proteomes" id="UP001437386">
    <property type="component" value="Segment"/>
</dbReference>
<organism evidence="1 2">
    <name type="scientific">Enterobacter phage KKP_3711</name>
    <dbReference type="NCBI Taxonomy" id="3109398"/>
    <lineage>
        <taxon>Viruses</taxon>
        <taxon>Duplodnaviria</taxon>
        <taxon>Heunggongvirae</taxon>
        <taxon>Uroviricota</taxon>
        <taxon>Caudoviricetes</taxon>
        <taxon>Demerecviridae</taxon>
        <taxon>Markadamsvirinae</taxon>
    </lineage>
</organism>
<keyword evidence="2" id="KW-1185">Reference proteome</keyword>
<name>A0AAX4Q4E7_9CAUD</name>
<protein>
    <submittedName>
        <fullName evidence="1">Minor tail protein</fullName>
    </submittedName>
</protein>
<dbReference type="EMBL" id="PP579741">
    <property type="protein sequence ID" value="XAG95862.1"/>
    <property type="molecule type" value="Genomic_DNA"/>
</dbReference>
<gene>
    <name evidence="1" type="ORF">U7154_000095</name>
</gene>